<feature type="transmembrane region" description="Helical" evidence="7">
    <location>
        <begin position="60"/>
        <end position="80"/>
    </location>
</feature>
<feature type="compositionally biased region" description="Polar residues" evidence="6">
    <location>
        <begin position="168"/>
        <end position="185"/>
    </location>
</feature>
<dbReference type="EMBL" id="LGUA01001811">
    <property type="protein sequence ID" value="OAX78029.1"/>
    <property type="molecule type" value="Genomic_DNA"/>
</dbReference>
<dbReference type="PANTHER" id="PTHR23513:SF6">
    <property type="entry name" value="MAJOR FACILITATOR SUPERFAMILY ASSOCIATED DOMAIN-CONTAINING PROTEIN"/>
    <property type="match status" value="1"/>
</dbReference>
<proteinExistence type="predicted"/>
<accession>A0A1B7NMH2</accession>
<keyword evidence="5 7" id="KW-0472">Membrane</keyword>
<keyword evidence="9" id="KW-1185">Reference proteome</keyword>
<name>A0A1B7NMH2_9EURO</name>
<dbReference type="OrthoDB" id="5344169at2759"/>
<sequence>MLLIVWYLPFWYPPPGQVHYAWIAAATFLPISFGWAAGDVFLAAYIQATLARVEPKTKNVSALGAVMAFLYTTYIVLYAITSPALGRYIDHVFNKSGGAENGGDIHPAIMNTGAVQFTSLSLVILAATFVPQGAFAFNPQLLFDQQLDTEISGACKLDDEVNMSQRLSKGNHTDTYSTRNGSRYGSSHGCRRDCPCDSSHAYRHDTTWLS</sequence>
<dbReference type="PANTHER" id="PTHR23513">
    <property type="entry name" value="INTEGRAL MEMBRANE EFFLUX PROTEIN-RELATED"/>
    <property type="match status" value="1"/>
</dbReference>
<gene>
    <name evidence="8" type="ORF">ACJ72_07668</name>
</gene>
<feature type="transmembrane region" description="Helical" evidence="7">
    <location>
        <begin position="20"/>
        <end position="48"/>
    </location>
</feature>
<evidence type="ECO:0000256" key="6">
    <source>
        <dbReference type="SAM" id="MobiDB-lite"/>
    </source>
</evidence>
<reference evidence="8 9" key="1">
    <citation type="submission" date="2015-07" db="EMBL/GenBank/DDBJ databases">
        <title>Emmonsia species relationships and genome sequence.</title>
        <authorList>
            <person name="Cuomo C.A."/>
            <person name="Schwartz I.S."/>
            <person name="Kenyon C."/>
            <person name="de Hoog G.S."/>
            <person name="Govender N.P."/>
            <person name="Botha A."/>
            <person name="Moreno L."/>
            <person name="de Vries M."/>
            <person name="Munoz J.F."/>
            <person name="Stielow J.B."/>
        </authorList>
    </citation>
    <scope>NUCLEOTIDE SEQUENCE [LARGE SCALE GENOMIC DNA]</scope>
    <source>
        <strain evidence="8 9">CBS 136260</strain>
    </source>
</reference>
<evidence type="ECO:0000256" key="3">
    <source>
        <dbReference type="ARBA" id="ARBA00022692"/>
    </source>
</evidence>
<dbReference type="GO" id="GO:0005886">
    <property type="term" value="C:plasma membrane"/>
    <property type="evidence" value="ECO:0007669"/>
    <property type="project" value="UniProtKB-SubCell"/>
</dbReference>
<evidence type="ECO:0000313" key="8">
    <source>
        <dbReference type="EMBL" id="OAX78029.1"/>
    </source>
</evidence>
<evidence type="ECO:0000256" key="4">
    <source>
        <dbReference type="ARBA" id="ARBA00022989"/>
    </source>
</evidence>
<evidence type="ECO:0000313" key="9">
    <source>
        <dbReference type="Proteomes" id="UP000091918"/>
    </source>
</evidence>
<keyword evidence="4 7" id="KW-1133">Transmembrane helix</keyword>
<comment type="subcellular location">
    <subcellularLocation>
        <location evidence="1">Cell membrane</location>
        <topology evidence="1">Multi-pass membrane protein</topology>
    </subcellularLocation>
</comment>
<keyword evidence="3 7" id="KW-0812">Transmembrane</keyword>
<organism evidence="8 9">
    <name type="scientific">Emergomyces africanus</name>
    <dbReference type="NCBI Taxonomy" id="1955775"/>
    <lineage>
        <taxon>Eukaryota</taxon>
        <taxon>Fungi</taxon>
        <taxon>Dikarya</taxon>
        <taxon>Ascomycota</taxon>
        <taxon>Pezizomycotina</taxon>
        <taxon>Eurotiomycetes</taxon>
        <taxon>Eurotiomycetidae</taxon>
        <taxon>Onygenales</taxon>
        <taxon>Ajellomycetaceae</taxon>
        <taxon>Emergomyces</taxon>
    </lineage>
</organism>
<dbReference type="AlphaFoldDB" id="A0A1B7NMH2"/>
<evidence type="ECO:0000256" key="1">
    <source>
        <dbReference type="ARBA" id="ARBA00004651"/>
    </source>
</evidence>
<evidence type="ECO:0000256" key="7">
    <source>
        <dbReference type="SAM" id="Phobius"/>
    </source>
</evidence>
<evidence type="ECO:0000256" key="5">
    <source>
        <dbReference type="ARBA" id="ARBA00023136"/>
    </source>
</evidence>
<dbReference type="Proteomes" id="UP000091918">
    <property type="component" value="Unassembled WGS sequence"/>
</dbReference>
<feature type="region of interest" description="Disordered" evidence="6">
    <location>
        <begin position="168"/>
        <end position="192"/>
    </location>
</feature>
<feature type="transmembrane region" description="Helical" evidence="7">
    <location>
        <begin position="117"/>
        <end position="137"/>
    </location>
</feature>
<keyword evidence="2" id="KW-1003">Cell membrane</keyword>
<comment type="caution">
    <text evidence="8">The sequence shown here is derived from an EMBL/GenBank/DDBJ whole genome shotgun (WGS) entry which is preliminary data.</text>
</comment>
<protein>
    <submittedName>
        <fullName evidence="8">Uncharacterized protein</fullName>
    </submittedName>
</protein>
<evidence type="ECO:0000256" key="2">
    <source>
        <dbReference type="ARBA" id="ARBA00022475"/>
    </source>
</evidence>